<sequence>MKAYLSMARAIMDDGADVETRNGKVRKLFAIQRRFNFLDGFPAISTKKLAFSVVSGELLWFLEAGRKTGYRLDNNRLREILGYRPDQKTIWSEDCESSRWKPKAKFPGDCGRIYGAQWRCWYNYEEDFDAQNNIVYSRKIIDQLAVAIQAIKKDPWDRQNKIVTARNPAEMNDMCLPACHERFQFFVNPDHDGKPKYLSVHMTQRSCDVFLGVPFNIASYALLLEMVAQVCGLIPQEVVIDFMDVHVYHIHFKQMEEQLGREPLPLPRLWLNPEVKDIDGFTMGDIRLDGYNHHDAIKAELAKDKTDVKT</sequence>
<dbReference type="STRING" id="1798657.A2648_01690"/>
<organism evidence="6 7">
    <name type="scientific">Candidatus Lloydbacteria bacterium RIFCSPHIGHO2_01_FULL_41_20</name>
    <dbReference type="NCBI Taxonomy" id="1798657"/>
    <lineage>
        <taxon>Bacteria</taxon>
        <taxon>Candidatus Lloydiibacteriota</taxon>
    </lineage>
</organism>
<reference evidence="6 7" key="1">
    <citation type="journal article" date="2016" name="Nat. Commun.">
        <title>Thousands of microbial genomes shed light on interconnected biogeochemical processes in an aquifer system.</title>
        <authorList>
            <person name="Anantharaman K."/>
            <person name="Brown C.T."/>
            <person name="Hug L.A."/>
            <person name="Sharon I."/>
            <person name="Castelle C.J."/>
            <person name="Probst A.J."/>
            <person name="Thomas B.C."/>
            <person name="Singh A."/>
            <person name="Wilkins M.J."/>
            <person name="Karaoz U."/>
            <person name="Brodie E.L."/>
            <person name="Williams K.H."/>
            <person name="Hubbard S.S."/>
            <person name="Banfield J.F."/>
        </authorList>
    </citation>
    <scope>NUCLEOTIDE SEQUENCE [LARGE SCALE GENOMIC DNA]</scope>
</reference>
<dbReference type="InterPro" id="IPR023451">
    <property type="entry name" value="Thymidate_synth/dCMP_Mease_dom"/>
</dbReference>
<keyword evidence="2" id="KW-0489">Methyltransferase</keyword>
<protein>
    <recommendedName>
        <fullName evidence="1 4">Thymidylate synthase</fullName>
        <ecNumber evidence="1 4">2.1.1.45</ecNumber>
    </recommendedName>
</protein>
<gene>
    <name evidence="6" type="ORF">A2648_01690</name>
</gene>
<evidence type="ECO:0000256" key="1">
    <source>
        <dbReference type="ARBA" id="ARBA00011947"/>
    </source>
</evidence>
<name>A0A1G2CSR9_9BACT</name>
<accession>A0A1G2CSR9</accession>
<evidence type="ECO:0000256" key="3">
    <source>
        <dbReference type="ARBA" id="ARBA00022679"/>
    </source>
</evidence>
<dbReference type="SUPFAM" id="SSF55831">
    <property type="entry name" value="Thymidylate synthase/dCMP hydroxymethylase"/>
    <property type="match status" value="1"/>
</dbReference>
<dbReference type="Gene3D" id="3.30.572.10">
    <property type="entry name" value="Thymidylate synthase/dCMP hydroxymethylase domain"/>
    <property type="match status" value="1"/>
</dbReference>
<dbReference type="GO" id="GO:0006231">
    <property type="term" value="P:dTMP biosynthetic process"/>
    <property type="evidence" value="ECO:0007669"/>
    <property type="project" value="InterPro"/>
</dbReference>
<dbReference type="InterPro" id="IPR045097">
    <property type="entry name" value="Thymidate_synth/dCMP_Mease"/>
</dbReference>
<dbReference type="EMBL" id="MHLH01000006">
    <property type="protein sequence ID" value="OGZ04434.1"/>
    <property type="molecule type" value="Genomic_DNA"/>
</dbReference>
<dbReference type="Pfam" id="PF00303">
    <property type="entry name" value="Thymidylat_synt"/>
    <property type="match status" value="1"/>
</dbReference>
<dbReference type="GO" id="GO:0004799">
    <property type="term" value="F:thymidylate synthase activity"/>
    <property type="evidence" value="ECO:0007669"/>
    <property type="project" value="UniProtKB-UniRule"/>
</dbReference>
<evidence type="ECO:0000256" key="4">
    <source>
        <dbReference type="NCBIfam" id="TIGR03284"/>
    </source>
</evidence>
<dbReference type="GO" id="GO:0005829">
    <property type="term" value="C:cytosol"/>
    <property type="evidence" value="ECO:0007669"/>
    <property type="project" value="TreeGrafter"/>
</dbReference>
<dbReference type="PRINTS" id="PR00108">
    <property type="entry name" value="THYMDSNTHASE"/>
</dbReference>
<dbReference type="PANTHER" id="PTHR11548:SF1">
    <property type="entry name" value="THYMIDYLATE SYNTHASE 1"/>
    <property type="match status" value="1"/>
</dbReference>
<evidence type="ECO:0000256" key="2">
    <source>
        <dbReference type="ARBA" id="ARBA00022603"/>
    </source>
</evidence>
<evidence type="ECO:0000313" key="6">
    <source>
        <dbReference type="EMBL" id="OGZ04434.1"/>
    </source>
</evidence>
<dbReference type="InterPro" id="IPR036926">
    <property type="entry name" value="Thymidate_synth/dCMP_Mease_sf"/>
</dbReference>
<dbReference type="AlphaFoldDB" id="A0A1G2CSR9"/>
<dbReference type="InterPro" id="IPR000398">
    <property type="entry name" value="Thymidylate_synthase"/>
</dbReference>
<evidence type="ECO:0000259" key="5">
    <source>
        <dbReference type="Pfam" id="PF00303"/>
    </source>
</evidence>
<feature type="domain" description="Thymidylate synthase/dCMP hydroxymethylase" evidence="5">
    <location>
        <begin position="2"/>
        <end position="302"/>
    </location>
</feature>
<dbReference type="EC" id="2.1.1.45" evidence="1 4"/>
<dbReference type="CDD" id="cd00351">
    <property type="entry name" value="TS_Pyrimidine_HMase"/>
    <property type="match status" value="1"/>
</dbReference>
<dbReference type="Proteomes" id="UP000178841">
    <property type="component" value="Unassembled WGS sequence"/>
</dbReference>
<keyword evidence="3" id="KW-0808">Transferase</keyword>
<dbReference type="PANTHER" id="PTHR11548">
    <property type="entry name" value="THYMIDYLATE SYNTHASE 1"/>
    <property type="match status" value="1"/>
</dbReference>
<proteinExistence type="predicted"/>
<dbReference type="GO" id="GO:0032259">
    <property type="term" value="P:methylation"/>
    <property type="evidence" value="ECO:0007669"/>
    <property type="project" value="UniProtKB-KW"/>
</dbReference>
<dbReference type="NCBIfam" id="TIGR03284">
    <property type="entry name" value="thym_sym"/>
    <property type="match status" value="1"/>
</dbReference>
<evidence type="ECO:0000313" key="7">
    <source>
        <dbReference type="Proteomes" id="UP000178841"/>
    </source>
</evidence>
<comment type="caution">
    <text evidence="6">The sequence shown here is derived from an EMBL/GenBank/DDBJ whole genome shotgun (WGS) entry which is preliminary data.</text>
</comment>